<name>A0A5P2VVK7_9ACTN</name>
<proteinExistence type="predicted"/>
<dbReference type="EMBL" id="CP023747">
    <property type="protein sequence ID" value="QEV37225.1"/>
    <property type="molecule type" value="Genomic_DNA"/>
</dbReference>
<protein>
    <submittedName>
        <fullName evidence="1">Uncharacterized protein</fullName>
    </submittedName>
</protein>
<dbReference type="KEGG" id="snq:CP978_00175"/>
<gene>
    <name evidence="1" type="ORF">CP978_00175</name>
</gene>
<sequence length="73" mass="7928">MCELELDLTGCRFEPMAGDEGLLPWGAAHRLRVEGRRAAANVERGETGLFAFVSNATAEDLERDANVADKHLG</sequence>
<evidence type="ECO:0000313" key="1">
    <source>
        <dbReference type="EMBL" id="QEV37225.1"/>
    </source>
</evidence>
<reference evidence="1 2" key="1">
    <citation type="submission" date="2017-09" db="EMBL/GenBank/DDBJ databases">
        <title>Streptomyces genome completion.</title>
        <authorList>
            <person name="Lee N."/>
            <person name="Cho B.-K."/>
        </authorList>
    </citation>
    <scope>NUCLEOTIDE SEQUENCE [LARGE SCALE GENOMIC DNA]</scope>
    <source>
        <strain evidence="1 2">ATCC 14899</strain>
    </source>
</reference>
<accession>A0A5P2VVK7</accession>
<dbReference type="Proteomes" id="UP000325763">
    <property type="component" value="Chromosome"/>
</dbReference>
<organism evidence="1 2">
    <name type="scientific">Streptomyces nodosus</name>
    <dbReference type="NCBI Taxonomy" id="40318"/>
    <lineage>
        <taxon>Bacteria</taxon>
        <taxon>Bacillati</taxon>
        <taxon>Actinomycetota</taxon>
        <taxon>Actinomycetes</taxon>
        <taxon>Kitasatosporales</taxon>
        <taxon>Streptomycetaceae</taxon>
        <taxon>Streptomyces</taxon>
    </lineage>
</organism>
<dbReference type="AlphaFoldDB" id="A0A5P2VVK7"/>
<evidence type="ECO:0000313" key="2">
    <source>
        <dbReference type="Proteomes" id="UP000325763"/>
    </source>
</evidence>